<evidence type="ECO:0000313" key="1">
    <source>
        <dbReference type="EMBL" id="TGX96738.1"/>
    </source>
</evidence>
<protein>
    <submittedName>
        <fullName evidence="1">DUF2812 domain-containing protein</fullName>
    </submittedName>
</protein>
<accession>A0AC61QVR7</accession>
<reference evidence="1" key="1">
    <citation type="submission" date="2019-04" db="EMBL/GenBank/DDBJ databases">
        <title>Microbes associate with the intestines of laboratory mice.</title>
        <authorList>
            <person name="Navarre W."/>
            <person name="Wong E."/>
            <person name="Huang K."/>
            <person name="Tropini C."/>
            <person name="Ng K."/>
            <person name="Yu B."/>
        </authorList>
    </citation>
    <scope>NUCLEOTIDE SEQUENCE</scope>
    <source>
        <strain evidence="1">NM72_1-8</strain>
    </source>
</reference>
<name>A0AC61QVR7_9FIRM</name>
<organism evidence="1 2">
    <name type="scientific">Hominisplanchenecus murintestinalis</name>
    <dbReference type="NCBI Taxonomy" id="2941517"/>
    <lineage>
        <taxon>Bacteria</taxon>
        <taxon>Bacillati</taxon>
        <taxon>Bacillota</taxon>
        <taxon>Clostridia</taxon>
        <taxon>Lachnospirales</taxon>
        <taxon>Lachnospiraceae</taxon>
        <taxon>Hominisplanchenecus</taxon>
    </lineage>
</organism>
<proteinExistence type="predicted"/>
<sequence length="179" mass="21021">MRKVVHKLFWAWDFEEEEKWLNKMAAEGWALASARYVRYEFEKSLPGEYGVCVELLEHTAGHSESRQYLAFLEEMGVECVGTWIRWVYLRKKTADGEFELFSDNKSRVAHLSWILVFLGIIGGMNLYVGLYNIMLLFTVGNEINLLGYVNILLGWTFMCGFGKIKKRKRKLKEEQQIFE</sequence>
<comment type="caution">
    <text evidence="1">The sequence shown here is derived from an EMBL/GenBank/DDBJ whole genome shotgun (WGS) entry which is preliminary data.</text>
</comment>
<gene>
    <name evidence="1" type="ORF">E5357_15130</name>
</gene>
<dbReference type="EMBL" id="SRZB01000049">
    <property type="protein sequence ID" value="TGX96738.1"/>
    <property type="molecule type" value="Genomic_DNA"/>
</dbReference>
<evidence type="ECO:0000313" key="2">
    <source>
        <dbReference type="Proteomes" id="UP000307720"/>
    </source>
</evidence>
<dbReference type="Proteomes" id="UP000307720">
    <property type="component" value="Unassembled WGS sequence"/>
</dbReference>
<keyword evidence="2" id="KW-1185">Reference proteome</keyword>